<proteinExistence type="predicted"/>
<dbReference type="STRING" id="1236989.JCM15548_1622"/>
<keyword evidence="5" id="KW-1185">Reference proteome</keyword>
<reference evidence="4 5" key="1">
    <citation type="journal article" date="2015" name="Microbes Environ.">
        <title>Distribution and evolution of nitrogen fixation genes in the phylum bacteroidetes.</title>
        <authorList>
            <person name="Inoue J."/>
            <person name="Oshima K."/>
            <person name="Suda W."/>
            <person name="Sakamoto M."/>
            <person name="Iino T."/>
            <person name="Noda S."/>
            <person name="Hongoh Y."/>
            <person name="Hattori M."/>
            <person name="Ohkuma M."/>
        </authorList>
    </citation>
    <scope>NUCLEOTIDE SEQUENCE [LARGE SCALE GENOMIC DNA]</scope>
    <source>
        <strain evidence="4">JCM 15548</strain>
    </source>
</reference>
<dbReference type="Proteomes" id="UP000032900">
    <property type="component" value="Unassembled WGS sequence"/>
</dbReference>
<dbReference type="CDD" id="cd03349">
    <property type="entry name" value="LbH_XAT"/>
    <property type="match status" value="1"/>
</dbReference>
<accession>A0A0E9LTR2</accession>
<dbReference type="PANTHER" id="PTHR23416">
    <property type="entry name" value="SIALIC ACID SYNTHASE-RELATED"/>
    <property type="match status" value="1"/>
</dbReference>
<keyword evidence="1 4" id="KW-0808">Transferase</keyword>
<dbReference type="InterPro" id="IPR018357">
    <property type="entry name" value="Hexapep_transf_CS"/>
</dbReference>
<organism evidence="4 5">
    <name type="scientific">Geofilum rubicundum JCM 15548</name>
    <dbReference type="NCBI Taxonomy" id="1236989"/>
    <lineage>
        <taxon>Bacteria</taxon>
        <taxon>Pseudomonadati</taxon>
        <taxon>Bacteroidota</taxon>
        <taxon>Bacteroidia</taxon>
        <taxon>Marinilabiliales</taxon>
        <taxon>Marinilabiliaceae</taxon>
        <taxon>Geofilum</taxon>
    </lineage>
</organism>
<dbReference type="SUPFAM" id="SSF51161">
    <property type="entry name" value="Trimeric LpxA-like enzymes"/>
    <property type="match status" value="1"/>
</dbReference>
<comment type="caution">
    <text evidence="4">The sequence shown here is derived from an EMBL/GenBank/DDBJ whole genome shotgun (WGS) entry which is preliminary data.</text>
</comment>
<dbReference type="Gene3D" id="2.160.10.10">
    <property type="entry name" value="Hexapeptide repeat proteins"/>
    <property type="match status" value="1"/>
</dbReference>
<gene>
    <name evidence="4" type="ORF">JCM15548_1622</name>
</gene>
<dbReference type="InterPro" id="IPR051159">
    <property type="entry name" value="Hexapeptide_acetyltransf"/>
</dbReference>
<dbReference type="InterPro" id="IPR001451">
    <property type="entry name" value="Hexapep"/>
</dbReference>
<evidence type="ECO:0000313" key="5">
    <source>
        <dbReference type="Proteomes" id="UP000032900"/>
    </source>
</evidence>
<evidence type="ECO:0000313" key="4">
    <source>
        <dbReference type="EMBL" id="GAO28516.1"/>
    </source>
</evidence>
<dbReference type="EMBL" id="BAZW01000003">
    <property type="protein sequence ID" value="GAO28516.1"/>
    <property type="molecule type" value="Genomic_DNA"/>
</dbReference>
<dbReference type="Pfam" id="PF14602">
    <property type="entry name" value="Hexapep_2"/>
    <property type="match status" value="1"/>
</dbReference>
<evidence type="ECO:0000256" key="1">
    <source>
        <dbReference type="ARBA" id="ARBA00022679"/>
    </source>
</evidence>
<evidence type="ECO:0000256" key="2">
    <source>
        <dbReference type="ARBA" id="ARBA00022737"/>
    </source>
</evidence>
<keyword evidence="3" id="KW-0012">Acyltransferase</keyword>
<dbReference type="Pfam" id="PF00132">
    <property type="entry name" value="Hexapep"/>
    <property type="match status" value="1"/>
</dbReference>
<sequence length="180" mass="19695">MRHVSFEGENMVPDGCTFSGKVNIGFRTTLGMRNWVHGNVSIGKYCQIGANVMINATNHPVRYMSTYINSSLFNGELYQLKQEKEIRIGNDVWIGHAAIILGGVVVGNGAVIAAGAVVTKDVPAFSIAAGIPAKVVGRRFSETVGDEIEALSWWDKSDEELEQLKPLFFKNLEDANSIYS</sequence>
<name>A0A0E9LTR2_9BACT</name>
<evidence type="ECO:0000256" key="3">
    <source>
        <dbReference type="ARBA" id="ARBA00023315"/>
    </source>
</evidence>
<dbReference type="PROSITE" id="PS00101">
    <property type="entry name" value="HEXAPEP_TRANSFERASES"/>
    <property type="match status" value="1"/>
</dbReference>
<keyword evidence="2" id="KW-0677">Repeat</keyword>
<protein>
    <submittedName>
        <fullName evidence="4">Acetyltransferase</fullName>
    </submittedName>
</protein>
<dbReference type="GO" id="GO:0016746">
    <property type="term" value="F:acyltransferase activity"/>
    <property type="evidence" value="ECO:0007669"/>
    <property type="project" value="UniProtKB-KW"/>
</dbReference>
<dbReference type="InterPro" id="IPR011004">
    <property type="entry name" value="Trimer_LpxA-like_sf"/>
</dbReference>
<dbReference type="AlphaFoldDB" id="A0A0E9LTR2"/>